<protein>
    <submittedName>
        <fullName evidence="2">YdiY family protein</fullName>
    </submittedName>
</protein>
<evidence type="ECO:0000256" key="1">
    <source>
        <dbReference type="SAM" id="SignalP"/>
    </source>
</evidence>
<feature type="signal peptide" evidence="1">
    <location>
        <begin position="1"/>
        <end position="23"/>
    </location>
</feature>
<name>A0ABZ2V5Y1_9RHOB</name>
<dbReference type="Pfam" id="PF04338">
    <property type="entry name" value="DUF481"/>
    <property type="match status" value="1"/>
</dbReference>
<dbReference type="InterPro" id="IPR007433">
    <property type="entry name" value="DUF481"/>
</dbReference>
<gene>
    <name evidence="2" type="ORF">AABB29_04700</name>
</gene>
<sequence>MKKLAIIVASTALAGFAGASAQAQSTAFENQDAASDAVENLEEQIRDDRDRDLERFGNSGRRIGSYGSLSARATSTNDDEDDVVDLGIGLRFGTYDGLNGYDLSLSYNYGEADDEETQNNLLAGFDYRRDLSSNLFAFGKADVTFDGLADEIGEYESDVFVGAGLGYRIFNDAERQWSVQAGPGYRVAQLVDEDEVREAAASLSSNYFQSLSQTSYITNDTDVIASEESVLVNNELALSVSMTDALALRTSLTTAFNDATDDGLDDARNTFGVSVVYNFR</sequence>
<reference evidence="3" key="1">
    <citation type="submission" date="2024-04" db="EMBL/GenBank/DDBJ databases">
        <title>Phylogenomic analyses of a clade within the roseobacter group suggest taxonomic reassignments of species of the genera Aestuariivita, Citreicella, Loktanella, Nautella, Pelagibaca, Ruegeria, Thalassobius, Thiobacimonas and Tropicibacter, and the proposal o.</title>
        <authorList>
            <person name="Jeon C.O."/>
        </authorList>
    </citation>
    <scope>NUCLEOTIDE SEQUENCE [LARGE SCALE GENOMIC DNA]</scope>
    <source>
        <strain evidence="3">BS5-3</strain>
    </source>
</reference>
<keyword evidence="3" id="KW-1185">Reference proteome</keyword>
<evidence type="ECO:0000313" key="2">
    <source>
        <dbReference type="EMBL" id="WZC49953.1"/>
    </source>
</evidence>
<evidence type="ECO:0000313" key="3">
    <source>
        <dbReference type="Proteomes" id="UP001440612"/>
    </source>
</evidence>
<accession>A0ABZ2V5Y1</accession>
<feature type="chain" id="PRO_5047196554" evidence="1">
    <location>
        <begin position="24"/>
        <end position="280"/>
    </location>
</feature>
<dbReference type="EMBL" id="CP150951">
    <property type="protein sequence ID" value="WZC49953.1"/>
    <property type="molecule type" value="Genomic_DNA"/>
</dbReference>
<dbReference type="Proteomes" id="UP001440612">
    <property type="component" value="Chromosome"/>
</dbReference>
<keyword evidence="1" id="KW-0732">Signal</keyword>
<organism evidence="2 3">
    <name type="scientific">Yoonia phaeophyticola</name>
    <dbReference type="NCBI Taxonomy" id="3137369"/>
    <lineage>
        <taxon>Bacteria</taxon>
        <taxon>Pseudomonadati</taxon>
        <taxon>Pseudomonadota</taxon>
        <taxon>Alphaproteobacteria</taxon>
        <taxon>Rhodobacterales</taxon>
        <taxon>Paracoccaceae</taxon>
        <taxon>Yoonia</taxon>
    </lineage>
</organism>
<dbReference type="RefSeq" id="WP_341368063.1">
    <property type="nucleotide sequence ID" value="NZ_CP150951.2"/>
</dbReference>
<proteinExistence type="predicted"/>